<sequence>MRWSRWLRRKSVEHRRLTAKTLSGTQAGILSRLQERHILTSEPQISDDVYDPWM</sequence>
<dbReference type="Proteomes" id="UP000326268">
    <property type="component" value="Unassembled WGS sequence"/>
</dbReference>
<evidence type="ECO:0000313" key="1">
    <source>
        <dbReference type="EMBL" id="KAE8366872.1"/>
    </source>
</evidence>
<keyword evidence="2" id="KW-1185">Reference proteome</keyword>
<organism evidence="1 2">
    <name type="scientific">Aspergillus caelatus</name>
    <dbReference type="NCBI Taxonomy" id="61420"/>
    <lineage>
        <taxon>Eukaryota</taxon>
        <taxon>Fungi</taxon>
        <taxon>Dikarya</taxon>
        <taxon>Ascomycota</taxon>
        <taxon>Pezizomycotina</taxon>
        <taxon>Eurotiomycetes</taxon>
        <taxon>Eurotiomycetidae</taxon>
        <taxon>Eurotiales</taxon>
        <taxon>Aspergillaceae</taxon>
        <taxon>Aspergillus</taxon>
        <taxon>Aspergillus subgen. Circumdati</taxon>
    </lineage>
</organism>
<accession>A0A5N7AAL6</accession>
<dbReference type="AlphaFoldDB" id="A0A5N7AAL6"/>
<evidence type="ECO:0000313" key="2">
    <source>
        <dbReference type="Proteomes" id="UP000326268"/>
    </source>
</evidence>
<dbReference type="EMBL" id="ML737606">
    <property type="protein sequence ID" value="KAE8366872.1"/>
    <property type="molecule type" value="Genomic_DNA"/>
</dbReference>
<gene>
    <name evidence="1" type="ORF">BDV27DRAFT_124719</name>
</gene>
<dbReference type="RefSeq" id="XP_031929953.1">
    <property type="nucleotide sequence ID" value="XM_032066149.1"/>
</dbReference>
<reference evidence="1 2" key="1">
    <citation type="submission" date="2019-04" db="EMBL/GenBank/DDBJ databases">
        <title>Friends and foes A comparative genomics studyof 23 Aspergillus species from section Flavi.</title>
        <authorList>
            <consortium name="DOE Joint Genome Institute"/>
            <person name="Kjaerbolling I."/>
            <person name="Vesth T."/>
            <person name="Frisvad J.C."/>
            <person name="Nybo J.L."/>
            <person name="Theobald S."/>
            <person name="Kildgaard S."/>
            <person name="Isbrandt T."/>
            <person name="Kuo A."/>
            <person name="Sato A."/>
            <person name="Lyhne E.K."/>
            <person name="Kogle M.E."/>
            <person name="Wiebenga A."/>
            <person name="Kun R.S."/>
            <person name="Lubbers R.J."/>
            <person name="Makela M.R."/>
            <person name="Barry K."/>
            <person name="Chovatia M."/>
            <person name="Clum A."/>
            <person name="Daum C."/>
            <person name="Haridas S."/>
            <person name="He G."/>
            <person name="LaButti K."/>
            <person name="Lipzen A."/>
            <person name="Mondo S."/>
            <person name="Riley R."/>
            <person name="Salamov A."/>
            <person name="Simmons B.A."/>
            <person name="Magnuson J.K."/>
            <person name="Henrissat B."/>
            <person name="Mortensen U.H."/>
            <person name="Larsen T.O."/>
            <person name="Devries R.P."/>
            <person name="Grigoriev I.V."/>
            <person name="Machida M."/>
            <person name="Baker S.E."/>
            <person name="Andersen M.R."/>
        </authorList>
    </citation>
    <scope>NUCLEOTIDE SEQUENCE [LARGE SCALE GENOMIC DNA]</scope>
    <source>
        <strain evidence="1 2">CBS 763.97</strain>
    </source>
</reference>
<dbReference type="GeneID" id="43650595"/>
<proteinExistence type="predicted"/>
<name>A0A5N7AAL6_9EURO</name>
<protein>
    <submittedName>
        <fullName evidence="1">Uncharacterized protein</fullName>
    </submittedName>
</protein>